<accession>A0A6J5U665</accession>
<keyword evidence="1" id="KW-0812">Transmembrane</keyword>
<dbReference type="AlphaFoldDB" id="A0A6J5U665"/>
<organism evidence="2 3">
    <name type="scientific">Prunus armeniaca</name>
    <name type="common">Apricot</name>
    <name type="synonym">Armeniaca vulgaris</name>
    <dbReference type="NCBI Taxonomy" id="36596"/>
    <lineage>
        <taxon>Eukaryota</taxon>
        <taxon>Viridiplantae</taxon>
        <taxon>Streptophyta</taxon>
        <taxon>Embryophyta</taxon>
        <taxon>Tracheophyta</taxon>
        <taxon>Spermatophyta</taxon>
        <taxon>Magnoliopsida</taxon>
        <taxon>eudicotyledons</taxon>
        <taxon>Gunneridae</taxon>
        <taxon>Pentapetalae</taxon>
        <taxon>rosids</taxon>
        <taxon>fabids</taxon>
        <taxon>Rosales</taxon>
        <taxon>Rosaceae</taxon>
        <taxon>Amygdaloideae</taxon>
        <taxon>Amygdaleae</taxon>
        <taxon>Prunus</taxon>
    </lineage>
</organism>
<sequence length="362" mass="40658">MHNLRSHHFPPPFSPPRPPAILPPLLLYNLSIHHIFLRSSFTIAVVRIPFLDSALDLATLLFISALIILSLLSLCFIFHLCFKSRTALHLQHFNSLWTVRFLLVLFVIFWSLNELLRIPTLRSTYLYPFFSTLAPFEEPHFCKIHVALSLGFFEPAFLVTLLFLVDVSIEKKTPNAFWAIAFVLATCLPMALVQVIFLFFNPFQKLRLPVPDFFVRSYVVSKSELGISMVSCAYPLLNIIMFGSFGAAYSLWFLFSCWKVLSLVINKGLRTRIYTLAATVLVPLPLQIIFMGLSNFWKPDHPAFAAVSFVAFLATLTCAAVGEGILVIKPIGDSLAAGGDACRWNREKKPAEVTDNGGKCAV</sequence>
<feature type="transmembrane region" description="Helical" evidence="1">
    <location>
        <begin position="273"/>
        <end position="297"/>
    </location>
</feature>
<evidence type="ECO:0000256" key="1">
    <source>
        <dbReference type="SAM" id="Phobius"/>
    </source>
</evidence>
<name>A0A6J5U665_PRUAR</name>
<evidence type="ECO:0000313" key="2">
    <source>
        <dbReference type="EMBL" id="CAB4271653.1"/>
    </source>
</evidence>
<gene>
    <name evidence="2" type="ORF">CURHAP_LOCUS18053</name>
</gene>
<feature type="transmembrane region" description="Helical" evidence="1">
    <location>
        <begin position="94"/>
        <end position="112"/>
    </location>
</feature>
<keyword evidence="1" id="KW-0472">Membrane</keyword>
<reference evidence="2 3" key="1">
    <citation type="submission" date="2020-05" db="EMBL/GenBank/DDBJ databases">
        <authorList>
            <person name="Campoy J."/>
            <person name="Schneeberger K."/>
            <person name="Spophaly S."/>
        </authorList>
    </citation>
    <scope>NUCLEOTIDE SEQUENCE [LARGE SCALE GENOMIC DNA]</scope>
    <source>
        <strain evidence="2">PruArmRojPasFocal</strain>
    </source>
</reference>
<dbReference type="PANTHER" id="PTHR34116">
    <property type="entry name" value="PLASMINOGEN ACTIVATOR INHIBITOR"/>
    <property type="match status" value="1"/>
</dbReference>
<feature type="transmembrane region" description="Helical" evidence="1">
    <location>
        <begin position="303"/>
        <end position="328"/>
    </location>
</feature>
<evidence type="ECO:0000313" key="3">
    <source>
        <dbReference type="Proteomes" id="UP000507222"/>
    </source>
</evidence>
<dbReference type="EMBL" id="CAEKDK010000002">
    <property type="protein sequence ID" value="CAB4271653.1"/>
    <property type="molecule type" value="Genomic_DNA"/>
</dbReference>
<proteinExistence type="predicted"/>
<feature type="transmembrane region" description="Helical" evidence="1">
    <location>
        <begin position="57"/>
        <end position="82"/>
    </location>
</feature>
<dbReference type="Proteomes" id="UP000507222">
    <property type="component" value="Unassembled WGS sequence"/>
</dbReference>
<dbReference type="PANTHER" id="PTHR34116:SF9">
    <property type="entry name" value="OS08G0346600 PROTEIN"/>
    <property type="match status" value="1"/>
</dbReference>
<protein>
    <submittedName>
        <fullName evidence="2">Uncharacterized protein</fullName>
    </submittedName>
</protein>
<feature type="transmembrane region" description="Helical" evidence="1">
    <location>
        <begin position="177"/>
        <end position="200"/>
    </location>
</feature>
<keyword evidence="1" id="KW-1133">Transmembrane helix</keyword>
<feature type="transmembrane region" description="Helical" evidence="1">
    <location>
        <begin position="239"/>
        <end position="261"/>
    </location>
</feature>
<feature type="transmembrane region" description="Helical" evidence="1">
    <location>
        <begin position="144"/>
        <end position="165"/>
    </location>
</feature>